<dbReference type="OrthoDB" id="2522565at2759"/>
<name>A0A6A6GZF6_VIRVR</name>
<dbReference type="Proteomes" id="UP000800092">
    <property type="component" value="Unassembled WGS sequence"/>
</dbReference>
<dbReference type="AlphaFoldDB" id="A0A6A6GZF6"/>
<evidence type="ECO:0000313" key="3">
    <source>
        <dbReference type="Proteomes" id="UP000800092"/>
    </source>
</evidence>
<gene>
    <name evidence="2" type="ORF">EV356DRAFT_526322</name>
</gene>
<organism evidence="2 3">
    <name type="scientific">Viridothelium virens</name>
    <name type="common">Speckled blister lichen</name>
    <name type="synonym">Trypethelium virens</name>
    <dbReference type="NCBI Taxonomy" id="1048519"/>
    <lineage>
        <taxon>Eukaryota</taxon>
        <taxon>Fungi</taxon>
        <taxon>Dikarya</taxon>
        <taxon>Ascomycota</taxon>
        <taxon>Pezizomycotina</taxon>
        <taxon>Dothideomycetes</taxon>
        <taxon>Dothideomycetes incertae sedis</taxon>
        <taxon>Trypetheliales</taxon>
        <taxon>Trypetheliaceae</taxon>
        <taxon>Viridothelium</taxon>
    </lineage>
</organism>
<keyword evidence="1" id="KW-1133">Transmembrane helix</keyword>
<keyword evidence="3" id="KW-1185">Reference proteome</keyword>
<reference evidence="2" key="1">
    <citation type="journal article" date="2020" name="Stud. Mycol.">
        <title>101 Dothideomycetes genomes: a test case for predicting lifestyles and emergence of pathogens.</title>
        <authorList>
            <person name="Haridas S."/>
            <person name="Albert R."/>
            <person name="Binder M."/>
            <person name="Bloem J."/>
            <person name="Labutti K."/>
            <person name="Salamov A."/>
            <person name="Andreopoulos B."/>
            <person name="Baker S."/>
            <person name="Barry K."/>
            <person name="Bills G."/>
            <person name="Bluhm B."/>
            <person name="Cannon C."/>
            <person name="Castanera R."/>
            <person name="Culley D."/>
            <person name="Daum C."/>
            <person name="Ezra D."/>
            <person name="Gonzalez J."/>
            <person name="Henrissat B."/>
            <person name="Kuo A."/>
            <person name="Liang C."/>
            <person name="Lipzen A."/>
            <person name="Lutzoni F."/>
            <person name="Magnuson J."/>
            <person name="Mondo S."/>
            <person name="Nolan M."/>
            <person name="Ohm R."/>
            <person name="Pangilinan J."/>
            <person name="Park H.-J."/>
            <person name="Ramirez L."/>
            <person name="Alfaro M."/>
            <person name="Sun H."/>
            <person name="Tritt A."/>
            <person name="Yoshinaga Y."/>
            <person name="Zwiers L.-H."/>
            <person name="Turgeon B."/>
            <person name="Goodwin S."/>
            <person name="Spatafora J."/>
            <person name="Crous P."/>
            <person name="Grigoriev I."/>
        </authorList>
    </citation>
    <scope>NUCLEOTIDE SEQUENCE</scope>
    <source>
        <strain evidence="2">Tuck. ex Michener</strain>
    </source>
</reference>
<accession>A0A6A6GZF6</accession>
<feature type="transmembrane region" description="Helical" evidence="1">
    <location>
        <begin position="9"/>
        <end position="27"/>
    </location>
</feature>
<keyword evidence="1" id="KW-0472">Membrane</keyword>
<evidence type="ECO:0000256" key="1">
    <source>
        <dbReference type="SAM" id="Phobius"/>
    </source>
</evidence>
<sequence length="429" mass="49136">MLIREWKRLVLFISPLLLFIFIAFQYYDGSFNAFSGRVSNWIENAFHEGSDSHREVFSTSTADKKYFLIRFGDQEAMNPNIIPHPTLEDTWIIVAQQQRSAQINTVWFAELVCNAVFKNGVLECIFPPTILPIAATSGDKCDGDLDYFALSVGPHDARVFYGPKTPYALFGSNSMYTCFGQWMQDFRTLVDWGFEMFLKEDFRQATELQRPPPYRAVEKNWFLFWDKHGDIYAHYDVSPKRVFAKLDHDGSIGPDLGPKAAANDDECMARYMPKLAPELESIHQATNSLLITLCKRSDPSCQADASNTFIFTIFQHKSFYSFHSEYEPYVMLYQQAAPFEIYAISEKPFWIHGRRKQALDPASAADPQSRGQTEMFYLTSMSWKRRGQKYHGYLDDVLFISFGIEDAKTGGIDVVASDLMQDLGLCSNV</sequence>
<dbReference type="EMBL" id="ML991833">
    <property type="protein sequence ID" value="KAF2230981.1"/>
    <property type="molecule type" value="Genomic_DNA"/>
</dbReference>
<protein>
    <submittedName>
        <fullName evidence="2">Uncharacterized protein</fullName>
    </submittedName>
</protein>
<keyword evidence="1" id="KW-0812">Transmembrane</keyword>
<evidence type="ECO:0000313" key="2">
    <source>
        <dbReference type="EMBL" id="KAF2230981.1"/>
    </source>
</evidence>
<proteinExistence type="predicted"/>